<gene>
    <name evidence="2" type="ORF">OSTLU_13579</name>
</gene>
<sequence>MDVDALTDDLARAMGAARASTAGGNDGTSRAARCVRGVAGCLTRKMSVGEAVRACAAPAAKVLAHRALRDVGRRVDEATLRDIERLCEGTIAWACEEGRAVTISEVLHELELRLSDFEASLAAGWRGIEFSASNPESPAHADVDDRRMDVFHSVAATKNRASERGRVIDEWRDELLEKLEPEENLKSIIKPRLLLRAYELLSDRKVVNDDAVEDMVNKRFDKWTEMWRLHVQHQRRETGSAPDHEGFKDYLYSFLGTKLPAFANGVHKSSFKVQLVRETETEKLAKATAELERSARPPSDVTKLKHTLEHAIQALRAAETSNDVCALLTTRWMREALVDAPTFSQPAKKSSKNVDSGGQMMKDWQREEGFVLRFSNRHGGASSGNAAGFKNISDDAWKESYVSTGPFRVHFMRACAEIEAALQDCSTCNLHNVSADEKREACVKGAARVMFVASRTMRSGDGLDFVHNLFGPPPEFSVSLVDPGKTKKIVAENSSIGTPIVVEVTSDIVTIRCVDVFVIVKHCFADETNASNARSARRATEASDSLRPWACVALETTQSLRTASDGSLKLVKQRIAVDKNIPQPVLDAFLAAAVAMLRGMNRRAGKGANGGGGEANASANERGKRTKTETKKKPPRRKLVRSESFKYLNEAGELEAVEGAPNGRDGGKNDGGGAGLAGANGNGYKTTASGAKRGRGEQPLPSTSGGGAGSKTKKQTLRAKSETRRVSLDPRGRAKNKPFENNTLYQPGNVIVGLHLNTRGGKEWYTNKQLVGSCKPGSLLEISSKSLTAPTKAAISSALRDEANGEKVEKFVRVKVMSHYLDVSGWTLTTVQVVPLRWNRHGPKHILPLCAAAGVELVFNLTEEAAYGCLRVFRFPIGSNGHLSELRKSTKGATSPSTLDSERVVRPSTPPRMRTPSPKKRKNRAHGGSSDRTSDPSNAAAAAAAAEALEAQEEDEDEEDAEEDGDGDGDEDEEDAEEDGDGDGDEDEDEDEELGEAFIPENGLHSELPSSLPVIKPVLGTPFWDQPRNATNAEVELGAPVLTIGEIGGIEQRHIETPRKRTVDSPLFDNGRAQLREFYDRFHERATIDAARPYREHVVTTDTYVPSGSPLTMSLPQSQVHNMPPVAAQRFVSPTVYYLPVPISPHGASGTITETIVGGMRLRITQEPIEGWARHDVVAETANNPHPQLRTESDAFSDVHRERQRVNAKRGVPKARAKQMRVQDDDDNLLAANLLMLKTSVAGQKRKPPTPSKPSAKRAKSQKVDSARKSR</sequence>
<feature type="compositionally biased region" description="Acidic residues" evidence="1">
    <location>
        <begin position="950"/>
        <end position="993"/>
    </location>
</feature>
<feature type="compositionally biased region" description="Basic residues" evidence="1">
    <location>
        <begin position="1206"/>
        <end position="1219"/>
    </location>
</feature>
<dbReference type="HOGENOM" id="CLU_263961_0_0_1"/>
<evidence type="ECO:0000313" key="3">
    <source>
        <dbReference type="Proteomes" id="UP000001568"/>
    </source>
</evidence>
<feature type="region of interest" description="Disordered" evidence="1">
    <location>
        <begin position="604"/>
        <end position="742"/>
    </location>
</feature>
<protein>
    <submittedName>
        <fullName evidence="2">Uncharacterized protein</fullName>
    </submittedName>
</protein>
<feature type="region of interest" description="Disordered" evidence="1">
    <location>
        <begin position="883"/>
        <end position="993"/>
    </location>
</feature>
<evidence type="ECO:0000313" key="2">
    <source>
        <dbReference type="EMBL" id="ABO93678.1"/>
    </source>
</evidence>
<dbReference type="EMBL" id="CP000581">
    <property type="protein sequence ID" value="ABO93678.1"/>
    <property type="molecule type" value="Genomic_DNA"/>
</dbReference>
<feature type="compositionally biased region" description="Basic and acidic residues" evidence="1">
    <location>
        <begin position="719"/>
        <end position="732"/>
    </location>
</feature>
<feature type="compositionally biased region" description="Basic and acidic residues" evidence="1">
    <location>
        <begin position="621"/>
        <end position="632"/>
    </location>
</feature>
<feature type="region of interest" description="Disordered" evidence="1">
    <location>
        <begin position="1198"/>
        <end position="1221"/>
    </location>
</feature>
<reference evidence="2 3" key="1">
    <citation type="journal article" date="2007" name="Proc. Natl. Acad. Sci. U.S.A.">
        <title>The tiny eukaryote Ostreococcus provides genomic insights into the paradox of plankton speciation.</title>
        <authorList>
            <person name="Palenik B."/>
            <person name="Grimwood J."/>
            <person name="Aerts A."/>
            <person name="Rouze P."/>
            <person name="Salamov A."/>
            <person name="Putnam N."/>
            <person name="Dupont C."/>
            <person name="Jorgensen R."/>
            <person name="Derelle E."/>
            <person name="Rombauts S."/>
            <person name="Zhou K."/>
            <person name="Otillar R."/>
            <person name="Merchant S.S."/>
            <person name="Podell S."/>
            <person name="Gaasterland T."/>
            <person name="Napoli C."/>
            <person name="Gendler K."/>
            <person name="Manuell A."/>
            <person name="Tai V."/>
            <person name="Vallon O."/>
            <person name="Piganeau G."/>
            <person name="Jancek S."/>
            <person name="Heijde M."/>
            <person name="Jabbari K."/>
            <person name="Bowler C."/>
            <person name="Lohr M."/>
            <person name="Robbens S."/>
            <person name="Werner G."/>
            <person name="Dubchak I."/>
            <person name="Pazour G.J."/>
            <person name="Ren Q."/>
            <person name="Paulsen I."/>
            <person name="Delwiche C."/>
            <person name="Schmutz J."/>
            <person name="Rokhsar D."/>
            <person name="Van de Peer Y."/>
            <person name="Moreau H."/>
            <person name="Grigoriev I.V."/>
        </authorList>
    </citation>
    <scope>NUCLEOTIDE SEQUENCE [LARGE SCALE GENOMIC DNA]</scope>
    <source>
        <strain evidence="2 3">CCE9901</strain>
    </source>
</reference>
<dbReference type="AlphaFoldDB" id="A4RQG9"/>
<dbReference type="Gramene" id="ABO93678">
    <property type="protein sequence ID" value="ABO93678"/>
    <property type="gene ID" value="OSTLU_13579"/>
</dbReference>
<keyword evidence="3" id="KW-1185">Reference proteome</keyword>
<dbReference type="OrthoDB" id="10549312at2759"/>
<organism evidence="2 3">
    <name type="scientific">Ostreococcus lucimarinus (strain CCE9901)</name>
    <dbReference type="NCBI Taxonomy" id="436017"/>
    <lineage>
        <taxon>Eukaryota</taxon>
        <taxon>Viridiplantae</taxon>
        <taxon>Chlorophyta</taxon>
        <taxon>Mamiellophyceae</taxon>
        <taxon>Mamiellales</taxon>
        <taxon>Bathycoccaceae</taxon>
        <taxon>Ostreococcus</taxon>
    </lineage>
</organism>
<feature type="region of interest" description="Disordered" evidence="1">
    <location>
        <begin position="1238"/>
        <end position="1271"/>
    </location>
</feature>
<feature type="compositionally biased region" description="Gly residues" evidence="1">
    <location>
        <begin position="669"/>
        <end position="681"/>
    </location>
</feature>
<evidence type="ECO:0000256" key="1">
    <source>
        <dbReference type="SAM" id="MobiDB-lite"/>
    </source>
</evidence>
<dbReference type="Proteomes" id="UP000001568">
    <property type="component" value="Chromosome 1"/>
</dbReference>
<feature type="compositionally biased region" description="Basic and acidic residues" evidence="1">
    <location>
        <begin position="1262"/>
        <end position="1271"/>
    </location>
</feature>
<accession>A4RQG9</accession>
<feature type="compositionally biased region" description="Low complexity" evidence="1">
    <location>
        <begin position="939"/>
        <end position="949"/>
    </location>
</feature>
<dbReference type="RefSeq" id="XP_001415386.1">
    <property type="nucleotide sequence ID" value="XM_001415349.1"/>
</dbReference>
<name>A4RQG9_OSTLU</name>
<proteinExistence type="predicted"/>
<dbReference type="GeneID" id="4999397"/>
<dbReference type="KEGG" id="olu:OSTLU_13579"/>